<accession>V4L6V8</accession>
<reference evidence="1 2" key="1">
    <citation type="journal article" date="2013" name="Front. Plant Sci.">
        <title>The Reference Genome of the Halophytic Plant Eutrema salsugineum.</title>
        <authorList>
            <person name="Yang R."/>
            <person name="Jarvis D.E."/>
            <person name="Chen H."/>
            <person name="Beilstein M.A."/>
            <person name="Grimwood J."/>
            <person name="Jenkins J."/>
            <person name="Shu S."/>
            <person name="Prochnik S."/>
            <person name="Xin M."/>
            <person name="Ma C."/>
            <person name="Schmutz J."/>
            <person name="Wing R.A."/>
            <person name="Mitchell-Olds T."/>
            <person name="Schumaker K.S."/>
            <person name="Wang X."/>
        </authorList>
    </citation>
    <scope>NUCLEOTIDE SEQUENCE [LARGE SCALE GENOMIC DNA]</scope>
</reference>
<dbReference type="Proteomes" id="UP000030689">
    <property type="component" value="Unassembled WGS sequence"/>
</dbReference>
<sequence>MIEKQKLQRIFWVYSERVRRRRSFRGPEKTQTNKKTAHTVCKFSIGWLLERDPGGQIIAQFFITFSFDYFIWDAIK</sequence>
<proteinExistence type="predicted"/>
<keyword evidence="2" id="KW-1185">Reference proteome</keyword>
<organism evidence="1 2">
    <name type="scientific">Eutrema salsugineum</name>
    <name type="common">Saltwater cress</name>
    <name type="synonym">Sisymbrium salsugineum</name>
    <dbReference type="NCBI Taxonomy" id="72664"/>
    <lineage>
        <taxon>Eukaryota</taxon>
        <taxon>Viridiplantae</taxon>
        <taxon>Streptophyta</taxon>
        <taxon>Embryophyta</taxon>
        <taxon>Tracheophyta</taxon>
        <taxon>Spermatophyta</taxon>
        <taxon>Magnoliopsida</taxon>
        <taxon>eudicotyledons</taxon>
        <taxon>Gunneridae</taxon>
        <taxon>Pentapetalae</taxon>
        <taxon>rosids</taxon>
        <taxon>malvids</taxon>
        <taxon>Brassicales</taxon>
        <taxon>Brassicaceae</taxon>
        <taxon>Eutremeae</taxon>
        <taxon>Eutrema</taxon>
    </lineage>
</organism>
<evidence type="ECO:0000313" key="1">
    <source>
        <dbReference type="EMBL" id="ESQ38057.1"/>
    </source>
</evidence>
<dbReference type="AlphaFoldDB" id="V4L6V8"/>
<protein>
    <submittedName>
        <fullName evidence="1">Uncharacterized protein</fullName>
    </submittedName>
</protein>
<dbReference type="KEGG" id="eus:EUTSA_v10029106mg"/>
<evidence type="ECO:0000313" key="2">
    <source>
        <dbReference type="Proteomes" id="UP000030689"/>
    </source>
</evidence>
<dbReference type="Gramene" id="ESQ38057">
    <property type="protein sequence ID" value="ESQ38057"/>
    <property type="gene ID" value="EUTSA_v10029106mg"/>
</dbReference>
<dbReference type="EMBL" id="KI517537">
    <property type="protein sequence ID" value="ESQ38057.1"/>
    <property type="molecule type" value="Genomic_DNA"/>
</dbReference>
<gene>
    <name evidence="1" type="ORF">EUTSA_v10029106mg</name>
</gene>
<name>V4L6V8_EUTSA</name>